<reference evidence="2" key="1">
    <citation type="submission" date="2020-01" db="EMBL/GenBank/DDBJ databases">
        <authorList>
            <person name="Feng Z.H.Z."/>
        </authorList>
    </citation>
    <scope>NUCLEOTIDE SEQUENCE</scope>
    <source>
        <strain evidence="2">CBS107.38</strain>
    </source>
</reference>
<keyword evidence="3" id="KW-1185">Reference proteome</keyword>
<feature type="compositionally biased region" description="Basic and acidic residues" evidence="1">
    <location>
        <begin position="8"/>
        <end position="19"/>
    </location>
</feature>
<evidence type="ECO:0000313" key="3">
    <source>
        <dbReference type="Proteomes" id="UP000596902"/>
    </source>
</evidence>
<dbReference type="RefSeq" id="XP_038781370.1">
    <property type="nucleotide sequence ID" value="XM_038935999.1"/>
</dbReference>
<protein>
    <submittedName>
        <fullName evidence="2">Uncharacterized protein</fullName>
    </submittedName>
</protein>
<dbReference type="Proteomes" id="UP000596902">
    <property type="component" value="Unassembled WGS sequence"/>
</dbReference>
<gene>
    <name evidence="2" type="ORF">GT037_010952</name>
</gene>
<feature type="compositionally biased region" description="Basic and acidic residues" evidence="1">
    <location>
        <begin position="26"/>
        <end position="35"/>
    </location>
</feature>
<proteinExistence type="predicted"/>
<reference evidence="2" key="2">
    <citation type="submission" date="2020-08" db="EMBL/GenBank/DDBJ databases">
        <title>Draft Genome Sequence of Cumin Blight Pathogen Alternaria burnsii.</title>
        <authorList>
            <person name="Feng Z."/>
        </authorList>
    </citation>
    <scope>NUCLEOTIDE SEQUENCE</scope>
    <source>
        <strain evidence="2">CBS107.38</strain>
    </source>
</reference>
<accession>A0A8H7AWJ2</accession>
<evidence type="ECO:0000313" key="2">
    <source>
        <dbReference type="EMBL" id="KAF7670988.1"/>
    </source>
</evidence>
<comment type="caution">
    <text evidence="2">The sequence shown here is derived from an EMBL/GenBank/DDBJ whole genome shotgun (WGS) entry which is preliminary data.</text>
</comment>
<dbReference type="EMBL" id="JAAABM010000026">
    <property type="protein sequence ID" value="KAF7670988.1"/>
    <property type="molecule type" value="Genomic_DNA"/>
</dbReference>
<dbReference type="GeneID" id="62209177"/>
<dbReference type="AlphaFoldDB" id="A0A8H7AWJ2"/>
<evidence type="ECO:0000256" key="1">
    <source>
        <dbReference type="SAM" id="MobiDB-lite"/>
    </source>
</evidence>
<organism evidence="2 3">
    <name type="scientific">Alternaria burnsii</name>
    <dbReference type="NCBI Taxonomy" id="1187904"/>
    <lineage>
        <taxon>Eukaryota</taxon>
        <taxon>Fungi</taxon>
        <taxon>Dikarya</taxon>
        <taxon>Ascomycota</taxon>
        <taxon>Pezizomycotina</taxon>
        <taxon>Dothideomycetes</taxon>
        <taxon>Pleosporomycetidae</taxon>
        <taxon>Pleosporales</taxon>
        <taxon>Pleosporineae</taxon>
        <taxon>Pleosporaceae</taxon>
        <taxon>Alternaria</taxon>
        <taxon>Alternaria sect. Alternaria</taxon>
    </lineage>
</organism>
<feature type="region of interest" description="Disordered" evidence="1">
    <location>
        <begin position="1"/>
        <end position="46"/>
    </location>
</feature>
<sequence length="113" mass="13069">MAVCPCNKEARNAKDMAVEKDEEETAKDVRDDKQRPLASGHRIKKEHDDTVATLQKQWQLNKDIRARLEGEQSGSLHMRDAAMDPNNTTAVISIQFDSRRTNMWPMMMFIAWH</sequence>
<name>A0A8H7AWJ2_9PLEO</name>